<accession>A0A4S8L5H5</accession>
<dbReference type="EMBL" id="ML179647">
    <property type="protein sequence ID" value="THU83690.1"/>
    <property type="molecule type" value="Genomic_DNA"/>
</dbReference>
<evidence type="ECO:0000313" key="1">
    <source>
        <dbReference type="EMBL" id="THU83690.1"/>
    </source>
</evidence>
<reference evidence="1 2" key="1">
    <citation type="journal article" date="2019" name="Nat. Ecol. Evol.">
        <title>Megaphylogeny resolves global patterns of mushroom evolution.</title>
        <authorList>
            <person name="Varga T."/>
            <person name="Krizsan K."/>
            <person name="Foldi C."/>
            <person name="Dima B."/>
            <person name="Sanchez-Garcia M."/>
            <person name="Sanchez-Ramirez S."/>
            <person name="Szollosi G.J."/>
            <person name="Szarkandi J.G."/>
            <person name="Papp V."/>
            <person name="Albert L."/>
            <person name="Andreopoulos W."/>
            <person name="Angelini C."/>
            <person name="Antonin V."/>
            <person name="Barry K.W."/>
            <person name="Bougher N.L."/>
            <person name="Buchanan P."/>
            <person name="Buyck B."/>
            <person name="Bense V."/>
            <person name="Catcheside P."/>
            <person name="Chovatia M."/>
            <person name="Cooper J."/>
            <person name="Damon W."/>
            <person name="Desjardin D."/>
            <person name="Finy P."/>
            <person name="Geml J."/>
            <person name="Haridas S."/>
            <person name="Hughes K."/>
            <person name="Justo A."/>
            <person name="Karasinski D."/>
            <person name="Kautmanova I."/>
            <person name="Kiss B."/>
            <person name="Kocsube S."/>
            <person name="Kotiranta H."/>
            <person name="LaButti K.M."/>
            <person name="Lechner B.E."/>
            <person name="Liimatainen K."/>
            <person name="Lipzen A."/>
            <person name="Lukacs Z."/>
            <person name="Mihaltcheva S."/>
            <person name="Morgado L.N."/>
            <person name="Niskanen T."/>
            <person name="Noordeloos M.E."/>
            <person name="Ohm R.A."/>
            <person name="Ortiz-Santana B."/>
            <person name="Ovrebo C."/>
            <person name="Racz N."/>
            <person name="Riley R."/>
            <person name="Savchenko A."/>
            <person name="Shiryaev A."/>
            <person name="Soop K."/>
            <person name="Spirin V."/>
            <person name="Szebenyi C."/>
            <person name="Tomsovsky M."/>
            <person name="Tulloss R.E."/>
            <person name="Uehling J."/>
            <person name="Grigoriev I.V."/>
            <person name="Vagvolgyi C."/>
            <person name="Papp T."/>
            <person name="Martin F.M."/>
            <person name="Miettinen O."/>
            <person name="Hibbett D.S."/>
            <person name="Nagy L.G."/>
        </authorList>
    </citation>
    <scope>NUCLEOTIDE SEQUENCE [LARGE SCALE GENOMIC DNA]</scope>
    <source>
        <strain evidence="1 2">CBS 962.96</strain>
    </source>
</reference>
<sequence length="105" mass="12156">MFQYIPEPLECVALHLGPRRRKKTILPSPAHHNSFDTLTPALFLPTHWYHFTYSLFSQNSTRTRCPRQTSIPGHLESSLRTLFSPGSKYRRSKECHQSENITSEG</sequence>
<protein>
    <submittedName>
        <fullName evidence="1">Uncharacterized protein</fullName>
    </submittedName>
</protein>
<organism evidence="1 2">
    <name type="scientific">Dendrothele bispora (strain CBS 962.96)</name>
    <dbReference type="NCBI Taxonomy" id="1314807"/>
    <lineage>
        <taxon>Eukaryota</taxon>
        <taxon>Fungi</taxon>
        <taxon>Dikarya</taxon>
        <taxon>Basidiomycota</taxon>
        <taxon>Agaricomycotina</taxon>
        <taxon>Agaricomycetes</taxon>
        <taxon>Agaricomycetidae</taxon>
        <taxon>Agaricales</taxon>
        <taxon>Agaricales incertae sedis</taxon>
        <taxon>Dendrothele</taxon>
    </lineage>
</organism>
<evidence type="ECO:0000313" key="2">
    <source>
        <dbReference type="Proteomes" id="UP000297245"/>
    </source>
</evidence>
<dbReference type="Proteomes" id="UP000297245">
    <property type="component" value="Unassembled WGS sequence"/>
</dbReference>
<keyword evidence="2" id="KW-1185">Reference proteome</keyword>
<gene>
    <name evidence="1" type="ORF">K435DRAFT_424007</name>
</gene>
<dbReference type="AlphaFoldDB" id="A0A4S8L5H5"/>
<name>A0A4S8L5H5_DENBC</name>
<proteinExistence type="predicted"/>